<dbReference type="Proteomes" id="UP000249134">
    <property type="component" value="Chromosome 1"/>
</dbReference>
<dbReference type="KEGG" id="blen:NCTC4824_01189"/>
<evidence type="ECO:0000313" key="3">
    <source>
        <dbReference type="Proteomes" id="UP000249134"/>
    </source>
</evidence>
<reference evidence="2 3" key="1">
    <citation type="submission" date="2018-06" db="EMBL/GenBank/DDBJ databases">
        <authorList>
            <consortium name="Pathogen Informatics"/>
            <person name="Doyle S."/>
        </authorList>
    </citation>
    <scope>NUCLEOTIDE SEQUENCE [LARGE SCALE GENOMIC DNA]</scope>
    <source>
        <strain evidence="2 3">NCTC4824</strain>
    </source>
</reference>
<keyword evidence="2" id="KW-0223">Dioxygenase</keyword>
<evidence type="ECO:0000259" key="1">
    <source>
        <dbReference type="PROSITE" id="PS51819"/>
    </source>
</evidence>
<dbReference type="EMBL" id="LS483476">
    <property type="protein sequence ID" value="SQI53967.1"/>
    <property type="molecule type" value="Genomic_DNA"/>
</dbReference>
<dbReference type="InterPro" id="IPR037523">
    <property type="entry name" value="VOC_core"/>
</dbReference>
<dbReference type="SUPFAM" id="SSF54593">
    <property type="entry name" value="Glyoxalase/Bleomycin resistance protein/Dihydroxybiphenyl dioxygenase"/>
    <property type="match status" value="1"/>
</dbReference>
<accession>A0A2X4VP52</accession>
<keyword evidence="2" id="KW-0560">Oxidoreductase</keyword>
<proteinExistence type="predicted"/>
<name>A0A2X4VP52_LEDLE</name>
<dbReference type="PANTHER" id="PTHR46142">
    <property type="match status" value="1"/>
</dbReference>
<gene>
    <name evidence="2" type="ORF">NCTC4824_01189</name>
</gene>
<dbReference type="Pfam" id="PF00903">
    <property type="entry name" value="Glyoxalase"/>
    <property type="match status" value="1"/>
</dbReference>
<dbReference type="STRING" id="1348624.GCA_001591545_00285"/>
<protein>
    <submittedName>
        <fullName evidence="2">Glyoxalase/bleomycin resistance protein/dioxygenase</fullName>
    </submittedName>
</protein>
<sequence length="138" mass="15826">MVKNLKGVMKPMIKITGLHHLSIAITNLEKSKYFYGEILGLPELRRPNFDFEGAWYQVGNQQLHLIVFPESKTLRKSEEIITVDSHFALEVTDYQQTLAYLTKHDVPLVENIGTKSGFKQIFCLDPDQNIIEMNFGAK</sequence>
<dbReference type="InterPro" id="IPR004360">
    <property type="entry name" value="Glyas_Fos-R_dOase_dom"/>
</dbReference>
<organism evidence="2 3">
    <name type="scientific">Lederbergia lenta</name>
    <name type="common">Bacillus lentus</name>
    <dbReference type="NCBI Taxonomy" id="1467"/>
    <lineage>
        <taxon>Bacteria</taxon>
        <taxon>Bacillati</taxon>
        <taxon>Bacillota</taxon>
        <taxon>Bacilli</taxon>
        <taxon>Bacillales</taxon>
        <taxon>Bacillaceae</taxon>
        <taxon>Lederbergia</taxon>
    </lineage>
</organism>
<dbReference type="InterPro" id="IPR029068">
    <property type="entry name" value="Glyas_Bleomycin-R_OHBP_Dase"/>
</dbReference>
<dbReference type="GO" id="GO:0051213">
    <property type="term" value="F:dioxygenase activity"/>
    <property type="evidence" value="ECO:0007669"/>
    <property type="project" value="UniProtKB-KW"/>
</dbReference>
<evidence type="ECO:0000313" key="2">
    <source>
        <dbReference type="EMBL" id="SQI53967.1"/>
    </source>
</evidence>
<dbReference type="Gene3D" id="3.10.180.10">
    <property type="entry name" value="2,3-Dihydroxybiphenyl 1,2-Dioxygenase, domain 1"/>
    <property type="match status" value="1"/>
</dbReference>
<dbReference type="AlphaFoldDB" id="A0A2X4VP52"/>
<keyword evidence="3" id="KW-1185">Reference proteome</keyword>
<dbReference type="PANTHER" id="PTHR46142:SF3">
    <property type="entry name" value="F18B13.24 PROTEIN"/>
    <property type="match status" value="1"/>
</dbReference>
<feature type="domain" description="VOC" evidence="1">
    <location>
        <begin position="17"/>
        <end position="136"/>
    </location>
</feature>
<dbReference type="RefSeq" id="WP_326255769.1">
    <property type="nucleotide sequence ID" value="NZ_CBCSGM010000001.1"/>
</dbReference>
<dbReference type="PROSITE" id="PS51819">
    <property type="entry name" value="VOC"/>
    <property type="match status" value="1"/>
</dbReference>